<accession>A0AAV7QAH9</accession>
<sequence length="203" mass="22206">MVMAARDSPLGDATSAQRLLESRRATEGSAYDGEQPETAFGGNTTWLRPQAQTQPGTAHWAMRPALEQLTVTGDSPLRAMRPDELALAQVNMENHSANLELDIEKIIKAAREAALKHSKDWILKQIRELEAIEGQTQEEHNSGRTSGASKDDEELPSEVKERQRNASRGAKKGDKRDAGDLPEARAPGPSKRAKAIMMVSKSV</sequence>
<dbReference type="Proteomes" id="UP001066276">
    <property type="component" value="Chromosome 6"/>
</dbReference>
<comment type="caution">
    <text evidence="2">The sequence shown here is derived from an EMBL/GenBank/DDBJ whole genome shotgun (WGS) entry which is preliminary data.</text>
</comment>
<evidence type="ECO:0000313" key="2">
    <source>
        <dbReference type="EMBL" id="KAJ1135208.1"/>
    </source>
</evidence>
<gene>
    <name evidence="2" type="ORF">NDU88_001653</name>
</gene>
<reference evidence="2" key="1">
    <citation type="journal article" date="2022" name="bioRxiv">
        <title>Sequencing and chromosome-scale assembly of the giantPleurodeles waltlgenome.</title>
        <authorList>
            <person name="Brown T."/>
            <person name="Elewa A."/>
            <person name="Iarovenko S."/>
            <person name="Subramanian E."/>
            <person name="Araus A.J."/>
            <person name="Petzold A."/>
            <person name="Susuki M."/>
            <person name="Suzuki K.-i.T."/>
            <person name="Hayashi T."/>
            <person name="Toyoda A."/>
            <person name="Oliveira C."/>
            <person name="Osipova E."/>
            <person name="Leigh N.D."/>
            <person name="Simon A."/>
            <person name="Yun M.H."/>
        </authorList>
    </citation>
    <scope>NUCLEOTIDE SEQUENCE</scope>
    <source>
        <strain evidence="2">20211129_DDA</strain>
        <tissue evidence="2">Liver</tissue>
    </source>
</reference>
<feature type="compositionally biased region" description="Basic and acidic residues" evidence="1">
    <location>
        <begin position="171"/>
        <end position="183"/>
    </location>
</feature>
<feature type="region of interest" description="Disordered" evidence="1">
    <location>
        <begin position="133"/>
        <end position="203"/>
    </location>
</feature>
<proteinExistence type="predicted"/>
<dbReference type="AlphaFoldDB" id="A0AAV7QAH9"/>
<name>A0AAV7QAH9_PLEWA</name>
<evidence type="ECO:0000313" key="3">
    <source>
        <dbReference type="Proteomes" id="UP001066276"/>
    </source>
</evidence>
<organism evidence="2 3">
    <name type="scientific">Pleurodeles waltl</name>
    <name type="common">Iberian ribbed newt</name>
    <dbReference type="NCBI Taxonomy" id="8319"/>
    <lineage>
        <taxon>Eukaryota</taxon>
        <taxon>Metazoa</taxon>
        <taxon>Chordata</taxon>
        <taxon>Craniata</taxon>
        <taxon>Vertebrata</taxon>
        <taxon>Euteleostomi</taxon>
        <taxon>Amphibia</taxon>
        <taxon>Batrachia</taxon>
        <taxon>Caudata</taxon>
        <taxon>Salamandroidea</taxon>
        <taxon>Salamandridae</taxon>
        <taxon>Pleurodelinae</taxon>
        <taxon>Pleurodeles</taxon>
    </lineage>
</organism>
<evidence type="ECO:0000256" key="1">
    <source>
        <dbReference type="SAM" id="MobiDB-lite"/>
    </source>
</evidence>
<feature type="compositionally biased region" description="Polar residues" evidence="1">
    <location>
        <begin position="41"/>
        <end position="56"/>
    </location>
</feature>
<dbReference type="EMBL" id="JANPWB010000010">
    <property type="protein sequence ID" value="KAJ1135208.1"/>
    <property type="molecule type" value="Genomic_DNA"/>
</dbReference>
<keyword evidence="3" id="KW-1185">Reference proteome</keyword>
<protein>
    <submittedName>
        <fullName evidence="2">Uncharacterized protein</fullName>
    </submittedName>
</protein>
<feature type="region of interest" description="Disordered" evidence="1">
    <location>
        <begin position="24"/>
        <end position="56"/>
    </location>
</feature>